<gene>
    <name evidence="14" type="ORF">MPLG2_1022</name>
</gene>
<evidence type="ECO:0000256" key="10">
    <source>
        <dbReference type="ARBA" id="ARBA00048793"/>
    </source>
</evidence>
<dbReference type="AlphaFoldDB" id="A0A2N9JEW3"/>
<dbReference type="EC" id="1.1.1.169" evidence="4 11"/>
<dbReference type="Proteomes" id="UP000238164">
    <property type="component" value="Chromosome 1"/>
</dbReference>
<accession>A0A2N9JEW3</accession>
<reference evidence="14 15" key="1">
    <citation type="submission" date="2018-02" db="EMBL/GenBank/DDBJ databases">
        <authorList>
            <person name="Cohen D.B."/>
            <person name="Kent A.D."/>
        </authorList>
    </citation>
    <scope>NUCLEOTIDE SEQUENCE [LARGE SCALE GENOMIC DNA]</scope>
    <source>
        <strain evidence="14">1</strain>
    </source>
</reference>
<evidence type="ECO:0000313" key="15">
    <source>
        <dbReference type="Proteomes" id="UP000238164"/>
    </source>
</evidence>
<dbReference type="GO" id="GO:0005737">
    <property type="term" value="C:cytoplasm"/>
    <property type="evidence" value="ECO:0007669"/>
    <property type="project" value="TreeGrafter"/>
</dbReference>
<dbReference type="GO" id="GO:0015940">
    <property type="term" value="P:pantothenate biosynthetic process"/>
    <property type="evidence" value="ECO:0007669"/>
    <property type="project" value="UniProtKB-UniPathway"/>
</dbReference>
<feature type="domain" description="Ketopantoate reductase C-terminal" evidence="13">
    <location>
        <begin position="180"/>
        <end position="317"/>
    </location>
</feature>
<evidence type="ECO:0000256" key="9">
    <source>
        <dbReference type="ARBA" id="ARBA00032024"/>
    </source>
</evidence>
<keyword evidence="6 11" id="KW-0566">Pantothenate biosynthesis</keyword>
<keyword evidence="15" id="KW-1185">Reference proteome</keyword>
<dbReference type="InterPro" id="IPR008927">
    <property type="entry name" value="6-PGluconate_DH-like_C_sf"/>
</dbReference>
<comment type="catalytic activity">
    <reaction evidence="10 11">
        <text>(R)-pantoate + NADP(+) = 2-dehydropantoate + NADPH + H(+)</text>
        <dbReference type="Rhea" id="RHEA:16233"/>
        <dbReference type="ChEBI" id="CHEBI:11561"/>
        <dbReference type="ChEBI" id="CHEBI:15378"/>
        <dbReference type="ChEBI" id="CHEBI:15980"/>
        <dbReference type="ChEBI" id="CHEBI:57783"/>
        <dbReference type="ChEBI" id="CHEBI:58349"/>
        <dbReference type="EC" id="1.1.1.169"/>
    </reaction>
</comment>
<dbReference type="InterPro" id="IPR050838">
    <property type="entry name" value="Ketopantoate_reductase"/>
</dbReference>
<dbReference type="KEGG" id="mgg:MPLG2_1022"/>
<organism evidence="14 15">
    <name type="scientific">Micropruina glycogenica</name>
    <dbReference type="NCBI Taxonomy" id="75385"/>
    <lineage>
        <taxon>Bacteria</taxon>
        <taxon>Bacillati</taxon>
        <taxon>Actinomycetota</taxon>
        <taxon>Actinomycetes</taxon>
        <taxon>Propionibacteriales</taxon>
        <taxon>Nocardioidaceae</taxon>
        <taxon>Micropruina</taxon>
    </lineage>
</organism>
<dbReference type="Gene3D" id="3.40.50.720">
    <property type="entry name" value="NAD(P)-binding Rossmann-like Domain"/>
    <property type="match status" value="1"/>
</dbReference>
<dbReference type="OrthoDB" id="9796561at2"/>
<dbReference type="InterPro" id="IPR013332">
    <property type="entry name" value="KPR_N"/>
</dbReference>
<dbReference type="GO" id="GO:0050661">
    <property type="term" value="F:NADP binding"/>
    <property type="evidence" value="ECO:0007669"/>
    <property type="project" value="TreeGrafter"/>
</dbReference>
<dbReference type="Gene3D" id="1.10.1040.10">
    <property type="entry name" value="N-(1-d-carboxylethyl)-l-norvaline Dehydrogenase, domain 2"/>
    <property type="match status" value="1"/>
</dbReference>
<keyword evidence="7 11" id="KW-0521">NADP</keyword>
<dbReference type="UniPathway" id="UPA00028">
    <property type="reaction ID" value="UER00004"/>
</dbReference>
<dbReference type="NCBIfam" id="TIGR00745">
    <property type="entry name" value="apbA_panE"/>
    <property type="match status" value="1"/>
</dbReference>
<name>A0A2N9JEW3_9ACTN</name>
<evidence type="ECO:0000256" key="5">
    <source>
        <dbReference type="ARBA" id="ARBA00019465"/>
    </source>
</evidence>
<comment type="function">
    <text evidence="1 11">Catalyzes the NADPH-dependent reduction of ketopantoate into pantoic acid.</text>
</comment>
<comment type="similarity">
    <text evidence="3 11">Belongs to the ketopantoate reductase family.</text>
</comment>
<dbReference type="PANTHER" id="PTHR43765:SF2">
    <property type="entry name" value="2-DEHYDROPANTOATE 2-REDUCTASE"/>
    <property type="match status" value="1"/>
</dbReference>
<evidence type="ECO:0000259" key="12">
    <source>
        <dbReference type="Pfam" id="PF02558"/>
    </source>
</evidence>
<evidence type="ECO:0000259" key="13">
    <source>
        <dbReference type="Pfam" id="PF08546"/>
    </source>
</evidence>
<evidence type="ECO:0000256" key="3">
    <source>
        <dbReference type="ARBA" id="ARBA00007870"/>
    </source>
</evidence>
<evidence type="ECO:0000313" key="14">
    <source>
        <dbReference type="EMBL" id="SPD86058.1"/>
    </source>
</evidence>
<evidence type="ECO:0000256" key="6">
    <source>
        <dbReference type="ARBA" id="ARBA00022655"/>
    </source>
</evidence>
<dbReference type="GO" id="GO:0008677">
    <property type="term" value="F:2-dehydropantoate 2-reductase activity"/>
    <property type="evidence" value="ECO:0007669"/>
    <property type="project" value="UniProtKB-EC"/>
</dbReference>
<dbReference type="PANTHER" id="PTHR43765">
    <property type="entry name" value="2-DEHYDROPANTOATE 2-REDUCTASE-RELATED"/>
    <property type="match status" value="1"/>
</dbReference>
<dbReference type="InterPro" id="IPR036291">
    <property type="entry name" value="NAD(P)-bd_dom_sf"/>
</dbReference>
<evidence type="ECO:0000256" key="2">
    <source>
        <dbReference type="ARBA" id="ARBA00004994"/>
    </source>
</evidence>
<dbReference type="InterPro" id="IPR013752">
    <property type="entry name" value="KPA_reductase"/>
</dbReference>
<evidence type="ECO:0000256" key="8">
    <source>
        <dbReference type="ARBA" id="ARBA00023002"/>
    </source>
</evidence>
<evidence type="ECO:0000256" key="7">
    <source>
        <dbReference type="ARBA" id="ARBA00022857"/>
    </source>
</evidence>
<dbReference type="SUPFAM" id="SSF48179">
    <property type="entry name" value="6-phosphogluconate dehydrogenase C-terminal domain-like"/>
    <property type="match status" value="1"/>
</dbReference>
<dbReference type="InterPro" id="IPR003710">
    <property type="entry name" value="ApbA"/>
</dbReference>
<dbReference type="Pfam" id="PF02558">
    <property type="entry name" value="ApbA"/>
    <property type="match status" value="1"/>
</dbReference>
<dbReference type="RefSeq" id="WP_105185138.1">
    <property type="nucleotide sequence ID" value="NZ_BAAAGO010000015.1"/>
</dbReference>
<dbReference type="SUPFAM" id="SSF51735">
    <property type="entry name" value="NAD(P)-binding Rossmann-fold domains"/>
    <property type="match status" value="1"/>
</dbReference>
<evidence type="ECO:0000256" key="1">
    <source>
        <dbReference type="ARBA" id="ARBA00002919"/>
    </source>
</evidence>
<proteinExistence type="inferred from homology"/>
<keyword evidence="8 11" id="KW-0560">Oxidoreductase</keyword>
<protein>
    <recommendedName>
        <fullName evidence="5 11">2-dehydropantoate 2-reductase</fullName>
        <ecNumber evidence="4 11">1.1.1.169</ecNumber>
    </recommendedName>
    <alternativeName>
        <fullName evidence="9 11">Ketopantoate reductase</fullName>
    </alternativeName>
</protein>
<evidence type="ECO:0000256" key="4">
    <source>
        <dbReference type="ARBA" id="ARBA00013014"/>
    </source>
</evidence>
<dbReference type="InterPro" id="IPR013328">
    <property type="entry name" value="6PGD_dom2"/>
</dbReference>
<sequence length="341" mass="35470">MKFLFLGAGAIGTYVGGSLAAAGDEVTFIERPETAAVIAEHGLKVHTADTTRVVRDVTVHGSAAEALAHGPYDIGVFALKSFDTQTALDELLATGYEVPTILSLQNGVDNEPTIAATLGADKVIAGTVATAVSKPGVGEVVEEKHRGIGVALGHPLAQPLVEALDRAGLSGKAFDDAPSMKWSKLLTNLTGNATSAILDETVAELFADKRSYTIEVAVLAECLAVMKAKGYRVVDLPGTPVRALAWATKLPRFIAQPALTKALGAGRGDKMPSFHIDLHGGRGRTEVSFLNGAVARGGEQAGVPTPVNALLTDTLEALSAGELPLDAYRHDPDALLARLAR</sequence>
<evidence type="ECO:0000256" key="11">
    <source>
        <dbReference type="RuleBase" id="RU362068"/>
    </source>
</evidence>
<dbReference type="Pfam" id="PF08546">
    <property type="entry name" value="ApbA_C"/>
    <property type="match status" value="1"/>
</dbReference>
<comment type="pathway">
    <text evidence="2 11">Cofactor biosynthesis; (R)-pantothenate biosynthesis; (R)-pantoate from 3-methyl-2-oxobutanoate: step 2/2.</text>
</comment>
<dbReference type="EMBL" id="LT985188">
    <property type="protein sequence ID" value="SPD86058.1"/>
    <property type="molecule type" value="Genomic_DNA"/>
</dbReference>
<feature type="domain" description="Ketopantoate reductase N-terminal" evidence="12">
    <location>
        <begin position="4"/>
        <end position="142"/>
    </location>
</feature>